<dbReference type="KEGG" id="sus:Acid_3213"/>
<dbReference type="HOGENOM" id="CLU_2540805_0_0_0"/>
<organism evidence="1">
    <name type="scientific">Solibacter usitatus (strain Ellin6076)</name>
    <dbReference type="NCBI Taxonomy" id="234267"/>
    <lineage>
        <taxon>Bacteria</taxon>
        <taxon>Pseudomonadati</taxon>
        <taxon>Acidobacteriota</taxon>
        <taxon>Terriglobia</taxon>
        <taxon>Bryobacterales</taxon>
        <taxon>Solibacteraceae</taxon>
        <taxon>Candidatus Solibacter</taxon>
    </lineage>
</organism>
<proteinExistence type="predicted"/>
<protein>
    <submittedName>
        <fullName evidence="1">Uncharacterized protein</fullName>
    </submittedName>
</protein>
<dbReference type="STRING" id="234267.Acid_3213"/>
<accession>Q022B3</accession>
<dbReference type="EMBL" id="CP000473">
    <property type="protein sequence ID" value="ABJ84190.1"/>
    <property type="molecule type" value="Genomic_DNA"/>
</dbReference>
<sequence>MRLPKIRFASLPRPVWEHILVRVEERQTSLQDLDQLQDRVNSGPWAPDGDWYKDFGSFIICGSGEFPKTVLTGGMIPFGNQLK</sequence>
<dbReference type="InParanoid" id="Q022B3"/>
<gene>
    <name evidence="1" type="ordered locus">Acid_3213</name>
</gene>
<reference evidence="1" key="1">
    <citation type="submission" date="2006-10" db="EMBL/GenBank/DDBJ databases">
        <title>Complete sequence of Solibacter usitatus Ellin6076.</title>
        <authorList>
            <consortium name="US DOE Joint Genome Institute"/>
            <person name="Copeland A."/>
            <person name="Lucas S."/>
            <person name="Lapidus A."/>
            <person name="Barry K."/>
            <person name="Detter J.C."/>
            <person name="Glavina del Rio T."/>
            <person name="Hammon N."/>
            <person name="Israni S."/>
            <person name="Dalin E."/>
            <person name="Tice H."/>
            <person name="Pitluck S."/>
            <person name="Thompson L.S."/>
            <person name="Brettin T."/>
            <person name="Bruce D."/>
            <person name="Han C."/>
            <person name="Tapia R."/>
            <person name="Gilna P."/>
            <person name="Schmutz J."/>
            <person name="Larimer F."/>
            <person name="Land M."/>
            <person name="Hauser L."/>
            <person name="Kyrpides N."/>
            <person name="Mikhailova N."/>
            <person name="Janssen P.H."/>
            <person name="Kuske C.R."/>
            <person name="Richardson P."/>
        </authorList>
    </citation>
    <scope>NUCLEOTIDE SEQUENCE</scope>
    <source>
        <strain evidence="1">Ellin6076</strain>
    </source>
</reference>
<name>Q022B3_SOLUE</name>
<evidence type="ECO:0000313" key="1">
    <source>
        <dbReference type="EMBL" id="ABJ84190.1"/>
    </source>
</evidence>
<dbReference type="AlphaFoldDB" id="Q022B3"/>